<dbReference type="AlphaFoldDB" id="A0A1Y2IR18"/>
<proteinExistence type="predicted"/>
<protein>
    <submittedName>
        <fullName evidence="1">Uncharacterized protein</fullName>
    </submittedName>
</protein>
<dbReference type="EMBL" id="KZ084104">
    <property type="protein sequence ID" value="OSD02671.1"/>
    <property type="molecule type" value="Genomic_DNA"/>
</dbReference>
<keyword evidence="2" id="KW-1185">Reference proteome</keyword>
<evidence type="ECO:0000313" key="1">
    <source>
        <dbReference type="EMBL" id="OSD02671.1"/>
    </source>
</evidence>
<evidence type="ECO:0000313" key="2">
    <source>
        <dbReference type="Proteomes" id="UP000193067"/>
    </source>
</evidence>
<name>A0A1Y2IR18_TRAC3</name>
<gene>
    <name evidence="1" type="ORF">PYCCODRAFT_1435317</name>
</gene>
<accession>A0A1Y2IR18</accession>
<organism evidence="1 2">
    <name type="scientific">Trametes coccinea (strain BRFM310)</name>
    <name type="common">Pycnoporus coccineus</name>
    <dbReference type="NCBI Taxonomy" id="1353009"/>
    <lineage>
        <taxon>Eukaryota</taxon>
        <taxon>Fungi</taxon>
        <taxon>Dikarya</taxon>
        <taxon>Basidiomycota</taxon>
        <taxon>Agaricomycotina</taxon>
        <taxon>Agaricomycetes</taxon>
        <taxon>Polyporales</taxon>
        <taxon>Polyporaceae</taxon>
        <taxon>Trametes</taxon>
    </lineage>
</organism>
<sequence length="309" mass="34294">MFRRIALYNIRASRPPYIVCTPPIPPHLHLPRLMRSRRSLGYPRMSHIPLHSFGLPLHSRSRLSSPRSRPAAAAATAAAAPTRTTVIDWCPGVGVDVFCCICTVFVRCFPLLPPSIISPSVSYLSSLILDYCFSPPSLISRPLTLIPCLLGIHPFTTTASPRPYFSPSPSTATDGRVRAVYYSFSSSPILGTRGGPSPRWSRRWRVCCQDGWCFSVVAERQKGYAYKVAHYNDYWASIVCPRGVLAPLRQTANRERRHHQLGAFPPAFWPRPVLCAVSSTSQISTNLLDAFRGYSQHRAVCDACGIGHT</sequence>
<reference evidence="1 2" key="1">
    <citation type="journal article" date="2015" name="Biotechnol. Biofuels">
        <title>Enhanced degradation of softwood versus hardwood by the white-rot fungus Pycnoporus coccineus.</title>
        <authorList>
            <person name="Couturier M."/>
            <person name="Navarro D."/>
            <person name="Chevret D."/>
            <person name="Henrissat B."/>
            <person name="Piumi F."/>
            <person name="Ruiz-Duenas F.J."/>
            <person name="Martinez A.T."/>
            <person name="Grigoriev I.V."/>
            <person name="Riley R."/>
            <person name="Lipzen A."/>
            <person name="Berrin J.G."/>
            <person name="Master E.R."/>
            <person name="Rosso M.N."/>
        </authorList>
    </citation>
    <scope>NUCLEOTIDE SEQUENCE [LARGE SCALE GENOMIC DNA]</scope>
    <source>
        <strain evidence="1 2">BRFM310</strain>
    </source>
</reference>
<dbReference type="Proteomes" id="UP000193067">
    <property type="component" value="Unassembled WGS sequence"/>
</dbReference>